<keyword evidence="1" id="KW-0472">Membrane</keyword>
<feature type="transmembrane region" description="Helical" evidence="1">
    <location>
        <begin position="6"/>
        <end position="30"/>
    </location>
</feature>
<evidence type="ECO:0000313" key="2">
    <source>
        <dbReference type="EMBL" id="MCL1143791.1"/>
    </source>
</evidence>
<dbReference type="RefSeq" id="WP_248996463.1">
    <property type="nucleotide sequence ID" value="NZ_JAKIKP010000012.1"/>
</dbReference>
<evidence type="ECO:0000313" key="3">
    <source>
        <dbReference type="Proteomes" id="UP001139333"/>
    </source>
</evidence>
<dbReference type="AlphaFoldDB" id="A0A9X2CL51"/>
<name>A0A9X2CL51_9GAMM</name>
<keyword evidence="1" id="KW-0812">Transmembrane</keyword>
<evidence type="ECO:0000256" key="1">
    <source>
        <dbReference type="SAM" id="Phobius"/>
    </source>
</evidence>
<gene>
    <name evidence="2" type="ORF">L2672_14005</name>
</gene>
<accession>A0A9X2CL51</accession>
<reference evidence="2" key="1">
    <citation type="submission" date="2022-01" db="EMBL/GenBank/DDBJ databases">
        <title>Whole genome-based taxonomy of the Shewanellaceae.</title>
        <authorList>
            <person name="Martin-Rodriguez A.J."/>
        </authorList>
    </citation>
    <scope>NUCLEOTIDE SEQUENCE</scope>
    <source>
        <strain evidence="2">DSM 16422</strain>
    </source>
</reference>
<dbReference type="EMBL" id="JAKIKP010000012">
    <property type="protein sequence ID" value="MCL1143791.1"/>
    <property type="molecule type" value="Genomic_DNA"/>
</dbReference>
<protein>
    <submittedName>
        <fullName evidence="2">Uncharacterized protein</fullName>
    </submittedName>
</protein>
<proteinExistence type="predicted"/>
<keyword evidence="3" id="KW-1185">Reference proteome</keyword>
<keyword evidence="1" id="KW-1133">Transmembrane helix</keyword>
<organism evidence="2 3">
    <name type="scientific">Shewanella gaetbuli</name>
    <dbReference type="NCBI Taxonomy" id="220752"/>
    <lineage>
        <taxon>Bacteria</taxon>
        <taxon>Pseudomonadati</taxon>
        <taxon>Pseudomonadota</taxon>
        <taxon>Gammaproteobacteria</taxon>
        <taxon>Alteromonadales</taxon>
        <taxon>Shewanellaceae</taxon>
        <taxon>Shewanella</taxon>
    </lineage>
</organism>
<sequence>MTFAGAAVGVISKFGFCYAGVAAGGVKILLSSRFLNSLFVQVQRFKGMSVKRVGLRY</sequence>
<comment type="caution">
    <text evidence="2">The sequence shown here is derived from an EMBL/GenBank/DDBJ whole genome shotgun (WGS) entry which is preliminary data.</text>
</comment>
<dbReference type="Proteomes" id="UP001139333">
    <property type="component" value="Unassembled WGS sequence"/>
</dbReference>